<name>A0AAQ4FQ41_AMBAM</name>
<sequence length="655" mass="68408">MPKKPRVKKTSGGRPEDAATAAATQRPQKTRPAKTAAPAPPAKGGKQQPASTSATSSQLEHASPIRSPQNYRVPRDASPSATKKAKWAAANRTQVVAPERPDPSPPKNGEARPAADVFRGGIRQAPTPKRRAAAHGSPDRSQPNNGEVSPGVPHGSADSSPGPAREKQPAPLKSRGRPKAKRAAELAGARAKAGASDATTQEVEQAAKPARAAKRTRAATAVVTVPSSPQPSAEEPPAKRPAAAKSSSGEVSPGVPHGSADSSPAPAREKQPEPPKSRGRPKAKRAAELVGARAKAGASDATTQEVEQQAKPAGAAKRSRAATAEITVVPSSPQPSAEEPPAKRAAAAKSSKVSEKARAGTSQPKQAARPVSATADVEADVTTTETSASQRPSSDKAGKKTLKANAKKSPTKDQTNLPSLSSASQGPSADKPEKTTSKASTKKMPTKGRTSLALQSTGQKARKKPAANGRPAQKRAQRKQKDGDNEVSSDASNSSYKVPRGLLQRAKRKERFYDYVWPSEEDDSGSDSEDISHASINSIIPPAGLLQPYRTKQRRLIAVGSGDSSSDDADDDDMDVSPGEDLLSRCEALFGMDTLPNSTTTRAEAVSMLLTFASNRQLRWGALAELVTIVNKLFAPAKDVLPGRKALAKMLSQMP</sequence>
<protein>
    <submittedName>
        <fullName evidence="2">Uncharacterized protein</fullName>
    </submittedName>
</protein>
<feature type="compositionally biased region" description="Low complexity" evidence="1">
    <location>
        <begin position="185"/>
        <end position="195"/>
    </location>
</feature>
<dbReference type="AlphaFoldDB" id="A0AAQ4FQ41"/>
<dbReference type="EMBL" id="JARKHS020000386">
    <property type="protein sequence ID" value="KAK8788895.1"/>
    <property type="molecule type" value="Genomic_DNA"/>
</dbReference>
<evidence type="ECO:0000313" key="3">
    <source>
        <dbReference type="Proteomes" id="UP001321473"/>
    </source>
</evidence>
<feature type="region of interest" description="Disordered" evidence="1">
    <location>
        <begin position="1"/>
        <end position="503"/>
    </location>
</feature>
<proteinExistence type="predicted"/>
<feature type="compositionally biased region" description="Low complexity" evidence="1">
    <location>
        <begin position="371"/>
        <end position="389"/>
    </location>
</feature>
<organism evidence="2 3">
    <name type="scientific">Amblyomma americanum</name>
    <name type="common">Lone star tick</name>
    <dbReference type="NCBI Taxonomy" id="6943"/>
    <lineage>
        <taxon>Eukaryota</taxon>
        <taxon>Metazoa</taxon>
        <taxon>Ecdysozoa</taxon>
        <taxon>Arthropoda</taxon>
        <taxon>Chelicerata</taxon>
        <taxon>Arachnida</taxon>
        <taxon>Acari</taxon>
        <taxon>Parasitiformes</taxon>
        <taxon>Ixodida</taxon>
        <taxon>Ixodoidea</taxon>
        <taxon>Ixodidae</taxon>
        <taxon>Amblyomminae</taxon>
        <taxon>Amblyomma</taxon>
    </lineage>
</organism>
<gene>
    <name evidence="2" type="ORF">V5799_021329</name>
</gene>
<evidence type="ECO:0000313" key="2">
    <source>
        <dbReference type="EMBL" id="KAK8788895.1"/>
    </source>
</evidence>
<feature type="compositionally biased region" description="Polar residues" evidence="1">
    <location>
        <begin position="412"/>
        <end position="427"/>
    </location>
</feature>
<keyword evidence="3" id="KW-1185">Reference proteome</keyword>
<feature type="compositionally biased region" description="Basic and acidic residues" evidence="1">
    <location>
        <begin position="267"/>
        <end position="276"/>
    </location>
</feature>
<evidence type="ECO:0000256" key="1">
    <source>
        <dbReference type="SAM" id="MobiDB-lite"/>
    </source>
</evidence>
<reference evidence="2 3" key="1">
    <citation type="journal article" date="2023" name="Arcadia Sci">
        <title>De novo assembly of a long-read Amblyomma americanum tick genome.</title>
        <authorList>
            <person name="Chou S."/>
            <person name="Poskanzer K.E."/>
            <person name="Rollins M."/>
            <person name="Thuy-Boun P.S."/>
        </authorList>
    </citation>
    <scope>NUCLEOTIDE SEQUENCE [LARGE SCALE GENOMIC DNA]</scope>
    <source>
        <strain evidence="2">F_SG_1</strain>
        <tissue evidence="2">Salivary glands</tissue>
    </source>
</reference>
<accession>A0AAQ4FQ41</accession>
<feature type="compositionally biased region" description="Low complexity" evidence="1">
    <location>
        <begin position="218"/>
        <end position="248"/>
    </location>
</feature>
<feature type="compositionally biased region" description="Polar residues" evidence="1">
    <location>
        <begin position="448"/>
        <end position="459"/>
    </location>
</feature>
<feature type="compositionally biased region" description="Polar residues" evidence="1">
    <location>
        <begin position="486"/>
        <end position="496"/>
    </location>
</feature>
<dbReference type="Proteomes" id="UP001321473">
    <property type="component" value="Unassembled WGS sequence"/>
</dbReference>
<feature type="compositionally biased region" description="Low complexity" evidence="1">
    <location>
        <begin position="33"/>
        <end position="57"/>
    </location>
</feature>
<feature type="compositionally biased region" description="Basic residues" evidence="1">
    <location>
        <begin position="1"/>
        <end position="11"/>
    </location>
</feature>
<feature type="compositionally biased region" description="Low complexity" evidence="1">
    <location>
        <begin position="310"/>
        <end position="351"/>
    </location>
</feature>
<comment type="caution">
    <text evidence="2">The sequence shown here is derived from an EMBL/GenBank/DDBJ whole genome shotgun (WGS) entry which is preliminary data.</text>
</comment>